<evidence type="ECO:0000313" key="3">
    <source>
        <dbReference type="Proteomes" id="UP000321306"/>
    </source>
</evidence>
<name>A0A511N9R1_DEIC1</name>
<evidence type="ECO:0000256" key="1">
    <source>
        <dbReference type="SAM" id="Phobius"/>
    </source>
</evidence>
<gene>
    <name evidence="2" type="ORF">DC3_52040</name>
</gene>
<sequence>MSHDPEMNESPAETASRIYKKWNTTTWFFGVGAVAAVFIGNDSEFKMVALLTVFLLLGLFFYGLMASARIKAHLSEDAFELVIRRYGWILGQTP</sequence>
<dbReference type="Proteomes" id="UP000321306">
    <property type="component" value="Unassembled WGS sequence"/>
</dbReference>
<keyword evidence="1" id="KW-0812">Transmembrane</keyword>
<organism evidence="2 3">
    <name type="scientific">Deinococcus cellulosilyticus (strain DSM 18568 / NBRC 106333 / KACC 11606 / 5516J-15)</name>
    <dbReference type="NCBI Taxonomy" id="1223518"/>
    <lineage>
        <taxon>Bacteria</taxon>
        <taxon>Thermotogati</taxon>
        <taxon>Deinococcota</taxon>
        <taxon>Deinococci</taxon>
        <taxon>Deinococcales</taxon>
        <taxon>Deinococcaceae</taxon>
        <taxon>Deinococcus</taxon>
    </lineage>
</organism>
<protein>
    <submittedName>
        <fullName evidence="2">Uncharacterized protein</fullName>
    </submittedName>
</protein>
<keyword evidence="1" id="KW-1133">Transmembrane helix</keyword>
<feature type="transmembrane region" description="Helical" evidence="1">
    <location>
        <begin position="21"/>
        <end position="39"/>
    </location>
</feature>
<accession>A0A511N9R1</accession>
<feature type="transmembrane region" description="Helical" evidence="1">
    <location>
        <begin position="45"/>
        <end position="65"/>
    </location>
</feature>
<dbReference type="RefSeq" id="WP_146890359.1">
    <property type="nucleotide sequence ID" value="NZ_BJXB01000037.1"/>
</dbReference>
<keyword evidence="1" id="KW-0472">Membrane</keyword>
<comment type="caution">
    <text evidence="2">The sequence shown here is derived from an EMBL/GenBank/DDBJ whole genome shotgun (WGS) entry which is preliminary data.</text>
</comment>
<dbReference type="AlphaFoldDB" id="A0A511N9R1"/>
<dbReference type="EMBL" id="BJXB01000037">
    <property type="protein sequence ID" value="GEM49569.1"/>
    <property type="molecule type" value="Genomic_DNA"/>
</dbReference>
<reference evidence="2 3" key="1">
    <citation type="submission" date="2019-07" db="EMBL/GenBank/DDBJ databases">
        <title>Whole genome shotgun sequence of Deinococcus cellulosilyticus NBRC 106333.</title>
        <authorList>
            <person name="Hosoyama A."/>
            <person name="Uohara A."/>
            <person name="Ohji S."/>
            <person name="Ichikawa N."/>
        </authorList>
    </citation>
    <scope>NUCLEOTIDE SEQUENCE [LARGE SCALE GENOMIC DNA]</scope>
    <source>
        <strain evidence="2 3">NBRC 106333</strain>
    </source>
</reference>
<proteinExistence type="predicted"/>
<keyword evidence="3" id="KW-1185">Reference proteome</keyword>
<evidence type="ECO:0000313" key="2">
    <source>
        <dbReference type="EMBL" id="GEM49569.1"/>
    </source>
</evidence>